<dbReference type="Gene3D" id="3.10.310.10">
    <property type="entry name" value="Diaminopimelate Epimerase, Chain A, domain 1"/>
    <property type="match status" value="2"/>
</dbReference>
<accession>A0A3Q9G0K0</accession>
<name>A0A3Q9G0K0_9ACTO</name>
<dbReference type="SUPFAM" id="SSF54506">
    <property type="entry name" value="Diaminopimelate epimerase-like"/>
    <property type="match status" value="1"/>
</dbReference>
<dbReference type="EMBL" id="CP034593">
    <property type="protein sequence ID" value="AZQ76197.1"/>
    <property type="molecule type" value="Genomic_DNA"/>
</dbReference>
<protein>
    <recommendedName>
        <fullName evidence="3">Diaminopimelate epimerase</fullName>
    </recommendedName>
</protein>
<dbReference type="OrthoDB" id="9805408at2"/>
<dbReference type="Proteomes" id="UP000280344">
    <property type="component" value="Chromosome"/>
</dbReference>
<dbReference type="RefSeq" id="WP_126703006.1">
    <property type="nucleotide sequence ID" value="NZ_CP034593.1"/>
</dbReference>
<keyword evidence="2" id="KW-1185">Reference proteome</keyword>
<evidence type="ECO:0000313" key="1">
    <source>
        <dbReference type="EMBL" id="AZQ76197.1"/>
    </source>
</evidence>
<evidence type="ECO:0008006" key="3">
    <source>
        <dbReference type="Google" id="ProtNLM"/>
    </source>
</evidence>
<evidence type="ECO:0000313" key="2">
    <source>
        <dbReference type="Proteomes" id="UP000280344"/>
    </source>
</evidence>
<dbReference type="KEGG" id="flh:EJ997_01475"/>
<proteinExistence type="predicted"/>
<sequence>MIIPSLEGLTLTKGNVGGSDAIIFPDLNGSREVRPEQIAMICDRRLGIGADCLMRIVRTETEAGWRIDAWNSAGRPLVHAGPFARLAAHYLRVSGLIDLFDGESVAFDGPEGPLYVTRTGLLYSTGYELALPVSEESVSRGYDVAVSLDGVKGVRGGLMVRSSDFGVVVALEKDEEMSAVTGQAQYDPNVPGARLTVVVPQGDAMFTDFDGVERPFSAFAARVFGEGPAVEQGARDAAVALHAWAGETATGIYRADVAGTGLEIRFAGGEIEMTGPAEIVAEFSLTGIAGEGR</sequence>
<organism evidence="1 2">
    <name type="scientific">Flaviflexus ciconiae</name>
    <dbReference type="NCBI Taxonomy" id="2496867"/>
    <lineage>
        <taxon>Bacteria</taxon>
        <taxon>Bacillati</taxon>
        <taxon>Actinomycetota</taxon>
        <taxon>Actinomycetes</taxon>
        <taxon>Actinomycetales</taxon>
        <taxon>Actinomycetaceae</taxon>
        <taxon>Flaviflexus</taxon>
    </lineage>
</organism>
<gene>
    <name evidence="1" type="ORF">EJ997_01475</name>
</gene>
<reference evidence="1 2" key="1">
    <citation type="submission" date="2018-12" db="EMBL/GenBank/DDBJ databases">
        <title>Complete genome sequence of Flaviflexus sp. H23T48.</title>
        <authorList>
            <person name="Bae J.-W."/>
            <person name="Lee J.-Y."/>
        </authorList>
    </citation>
    <scope>NUCLEOTIDE SEQUENCE [LARGE SCALE GENOMIC DNA]</scope>
    <source>
        <strain evidence="1 2">H23T48</strain>
    </source>
</reference>
<dbReference type="AlphaFoldDB" id="A0A3Q9G0K0"/>